<evidence type="ECO:0000256" key="1">
    <source>
        <dbReference type="SAM" id="SignalP"/>
    </source>
</evidence>
<keyword evidence="3" id="KW-1185">Reference proteome</keyword>
<feature type="chain" id="PRO_5027616292" evidence="1">
    <location>
        <begin position="30"/>
        <end position="140"/>
    </location>
</feature>
<sequence>MGGGECVVGERTCMGLLWLSTLSIPSTDCWGPPRRAVSTLNPTDSKFAQGLAGAPSSISFLLGPVAPPVCPNSICISILSMFDHENPENISDWIYLNLIGADVVQIIEGDLLHGVWFLRKFPLVPDLLLELLRILRMLWQ</sequence>
<keyword evidence="1" id="KW-0732">Signal</keyword>
<reference evidence="2" key="1">
    <citation type="submission" date="2020-07" db="EMBL/GenBank/DDBJ databases">
        <authorList>
            <person name="Nazaruddin N."/>
        </authorList>
    </citation>
    <scope>NUCLEOTIDE SEQUENCE</scope>
</reference>
<name>A0A6V7H663_9HYME</name>
<gene>
    <name evidence="2" type="ORF">MHI_LOCUS353648</name>
</gene>
<feature type="signal peptide" evidence="1">
    <location>
        <begin position="1"/>
        <end position="29"/>
    </location>
</feature>
<comment type="caution">
    <text evidence="2">The sequence shown here is derived from an EMBL/GenBank/DDBJ whole genome shotgun (WGS) entry which is preliminary data.</text>
</comment>
<dbReference type="Proteomes" id="UP000752696">
    <property type="component" value="Unassembled WGS sequence"/>
</dbReference>
<dbReference type="AlphaFoldDB" id="A0A6V7H663"/>
<protein>
    <submittedName>
        <fullName evidence="2">Uncharacterized protein</fullName>
    </submittedName>
</protein>
<evidence type="ECO:0000313" key="2">
    <source>
        <dbReference type="EMBL" id="CAD1473117.1"/>
    </source>
</evidence>
<proteinExistence type="predicted"/>
<evidence type="ECO:0000313" key="3">
    <source>
        <dbReference type="Proteomes" id="UP000752696"/>
    </source>
</evidence>
<organism evidence="2 3">
    <name type="scientific">Heterotrigona itama</name>
    <dbReference type="NCBI Taxonomy" id="395501"/>
    <lineage>
        <taxon>Eukaryota</taxon>
        <taxon>Metazoa</taxon>
        <taxon>Ecdysozoa</taxon>
        <taxon>Arthropoda</taxon>
        <taxon>Hexapoda</taxon>
        <taxon>Insecta</taxon>
        <taxon>Pterygota</taxon>
        <taxon>Neoptera</taxon>
        <taxon>Endopterygota</taxon>
        <taxon>Hymenoptera</taxon>
        <taxon>Apocrita</taxon>
        <taxon>Aculeata</taxon>
        <taxon>Apoidea</taxon>
        <taxon>Anthophila</taxon>
        <taxon>Apidae</taxon>
        <taxon>Heterotrigona</taxon>
    </lineage>
</organism>
<accession>A0A6V7H663</accession>
<dbReference type="EMBL" id="CAJDYZ010006166">
    <property type="protein sequence ID" value="CAD1473117.1"/>
    <property type="molecule type" value="Genomic_DNA"/>
</dbReference>